<dbReference type="InterPro" id="IPR052704">
    <property type="entry name" value="ECF_Sigma-70_Domain"/>
</dbReference>
<name>A0ABQ1M7J6_9MICO</name>
<dbReference type="InterPro" id="IPR036388">
    <property type="entry name" value="WH-like_DNA-bd_sf"/>
</dbReference>
<evidence type="ECO:0000313" key="7">
    <source>
        <dbReference type="EMBL" id="GGC36030.1"/>
    </source>
</evidence>
<feature type="compositionally biased region" description="Low complexity" evidence="5">
    <location>
        <begin position="68"/>
        <end position="79"/>
    </location>
</feature>
<keyword evidence="3" id="KW-0731">Sigma factor</keyword>
<proteinExistence type="inferred from homology"/>
<protein>
    <submittedName>
        <fullName evidence="7">Sigma factor</fullName>
    </submittedName>
</protein>
<comment type="caution">
    <text evidence="7">The sequence shown here is derived from an EMBL/GenBank/DDBJ whole genome shotgun (WGS) entry which is preliminary data.</text>
</comment>
<dbReference type="EMBL" id="BMJG01000005">
    <property type="protein sequence ID" value="GGC36030.1"/>
    <property type="molecule type" value="Genomic_DNA"/>
</dbReference>
<dbReference type="InterPro" id="IPR013249">
    <property type="entry name" value="RNA_pol_sigma70_r4_t2"/>
</dbReference>
<dbReference type="SUPFAM" id="SSF54427">
    <property type="entry name" value="NTF2-like"/>
    <property type="match status" value="1"/>
</dbReference>
<gene>
    <name evidence="7" type="ORF">GCM10010974_18070</name>
</gene>
<keyword evidence="2" id="KW-0805">Transcription regulation</keyword>
<dbReference type="InterPro" id="IPR013324">
    <property type="entry name" value="RNA_pol_sigma_r3/r4-like"/>
</dbReference>
<evidence type="ECO:0000313" key="8">
    <source>
        <dbReference type="Proteomes" id="UP000632322"/>
    </source>
</evidence>
<accession>A0ABQ1M7J6</accession>
<organism evidence="7 8">
    <name type="scientific">Brevibacterium sediminis</name>
    <dbReference type="NCBI Taxonomy" id="1857024"/>
    <lineage>
        <taxon>Bacteria</taxon>
        <taxon>Bacillati</taxon>
        <taxon>Actinomycetota</taxon>
        <taxon>Actinomycetes</taxon>
        <taxon>Micrococcales</taxon>
        <taxon>Brevibacteriaceae</taxon>
        <taxon>Brevibacterium</taxon>
    </lineage>
</organism>
<feature type="domain" description="RNA polymerase sigma factor 70 region 4 type 2" evidence="6">
    <location>
        <begin position="147"/>
        <end position="197"/>
    </location>
</feature>
<evidence type="ECO:0000256" key="4">
    <source>
        <dbReference type="ARBA" id="ARBA00023163"/>
    </source>
</evidence>
<dbReference type="Gene3D" id="1.10.1740.10">
    <property type="match status" value="1"/>
</dbReference>
<evidence type="ECO:0000256" key="5">
    <source>
        <dbReference type="SAM" id="MobiDB-lite"/>
    </source>
</evidence>
<keyword evidence="4" id="KW-0804">Transcription</keyword>
<dbReference type="PANTHER" id="PTHR30173:SF36">
    <property type="entry name" value="ECF RNA POLYMERASE SIGMA FACTOR SIGJ"/>
    <property type="match status" value="1"/>
</dbReference>
<dbReference type="PANTHER" id="PTHR30173">
    <property type="entry name" value="SIGMA 19 FACTOR"/>
    <property type="match status" value="1"/>
</dbReference>
<sequence>MVHVNAPDTESPATRAWEERRGRLFGIAYRMLGDVGLAEDIVSEVGIAAVVQERKGAADRSDGAVGHSTQPPSGTSTQPPAGPGRTRRVRSWPGWLTTVCVRRSIDQARHLESVKEEYPGSWLPEPIATEALPDEAVANRELLSVTLLHLADQLTPEARAAVVLSRAFDVPASEISSILDKSAAAVRQMISRAERRLDLDRDLPRSGNRQVIDRLVNAIRSGDQSSALRLLLADDAIFWSDGGGKVPATRNPLFGIDRIIRFFAAVFDPSDPSSQQVTGVIAVNGEAGIGIVKDGDLRVLAVEVDDTGRVIGLRQVNNPDKLERVRTDHVS</sequence>
<dbReference type="Proteomes" id="UP000632322">
    <property type="component" value="Unassembled WGS sequence"/>
</dbReference>
<evidence type="ECO:0000256" key="1">
    <source>
        <dbReference type="ARBA" id="ARBA00010641"/>
    </source>
</evidence>
<keyword evidence="8" id="KW-1185">Reference proteome</keyword>
<evidence type="ECO:0000256" key="3">
    <source>
        <dbReference type="ARBA" id="ARBA00023082"/>
    </source>
</evidence>
<dbReference type="SUPFAM" id="SSF88659">
    <property type="entry name" value="Sigma3 and sigma4 domains of RNA polymerase sigma factors"/>
    <property type="match status" value="1"/>
</dbReference>
<evidence type="ECO:0000259" key="6">
    <source>
        <dbReference type="Pfam" id="PF08281"/>
    </source>
</evidence>
<comment type="similarity">
    <text evidence="1">Belongs to the sigma-70 factor family. ECF subfamily.</text>
</comment>
<dbReference type="InterPro" id="IPR032710">
    <property type="entry name" value="NTF2-like_dom_sf"/>
</dbReference>
<evidence type="ECO:0000256" key="2">
    <source>
        <dbReference type="ARBA" id="ARBA00023015"/>
    </source>
</evidence>
<reference evidence="8" key="1">
    <citation type="journal article" date="2019" name="Int. J. Syst. Evol. Microbiol.">
        <title>The Global Catalogue of Microorganisms (GCM) 10K type strain sequencing project: providing services to taxonomists for standard genome sequencing and annotation.</title>
        <authorList>
            <consortium name="The Broad Institute Genomics Platform"/>
            <consortium name="The Broad Institute Genome Sequencing Center for Infectious Disease"/>
            <person name="Wu L."/>
            <person name="Ma J."/>
        </authorList>
    </citation>
    <scope>NUCLEOTIDE SEQUENCE [LARGE SCALE GENOMIC DNA]</scope>
    <source>
        <strain evidence="8">CGMCC 1.15472</strain>
    </source>
</reference>
<dbReference type="Gene3D" id="3.10.450.50">
    <property type="match status" value="1"/>
</dbReference>
<feature type="region of interest" description="Disordered" evidence="5">
    <location>
        <begin position="56"/>
        <end position="89"/>
    </location>
</feature>
<dbReference type="Gene3D" id="1.10.10.10">
    <property type="entry name" value="Winged helix-like DNA-binding domain superfamily/Winged helix DNA-binding domain"/>
    <property type="match status" value="1"/>
</dbReference>
<dbReference type="Pfam" id="PF08281">
    <property type="entry name" value="Sigma70_r4_2"/>
    <property type="match status" value="1"/>
</dbReference>